<keyword evidence="6" id="KW-0812">Transmembrane</keyword>
<keyword evidence="6" id="KW-0418">Kinase</keyword>
<feature type="compositionally biased region" description="Low complexity" evidence="4">
    <location>
        <begin position="386"/>
        <end position="396"/>
    </location>
</feature>
<dbReference type="InterPro" id="IPR011009">
    <property type="entry name" value="Kinase-like_dom_sf"/>
</dbReference>
<organism evidence="6 7">
    <name type="scientific">Ectocarpus siliculosus</name>
    <name type="common">Brown alga</name>
    <name type="synonym">Conferva siliculosa</name>
    <dbReference type="NCBI Taxonomy" id="2880"/>
    <lineage>
        <taxon>Eukaryota</taxon>
        <taxon>Sar</taxon>
        <taxon>Stramenopiles</taxon>
        <taxon>Ochrophyta</taxon>
        <taxon>PX clade</taxon>
        <taxon>Phaeophyceae</taxon>
        <taxon>Ectocarpales</taxon>
        <taxon>Ectocarpaceae</taxon>
        <taxon>Ectocarpus</taxon>
    </lineage>
</organism>
<dbReference type="STRING" id="2880.D8LRE9"/>
<reference evidence="6 7" key="1">
    <citation type="journal article" date="2010" name="Nature">
        <title>The Ectocarpus genome and the independent evolution of multicellularity in brown algae.</title>
        <authorList>
            <person name="Cock J.M."/>
            <person name="Sterck L."/>
            <person name="Rouze P."/>
            <person name="Scornet D."/>
            <person name="Allen A.E."/>
            <person name="Amoutzias G."/>
            <person name="Anthouard V."/>
            <person name="Artiguenave F."/>
            <person name="Aury J.M."/>
            <person name="Badger J.H."/>
            <person name="Beszteri B."/>
            <person name="Billiau K."/>
            <person name="Bonnet E."/>
            <person name="Bothwell J.H."/>
            <person name="Bowler C."/>
            <person name="Boyen C."/>
            <person name="Brownlee C."/>
            <person name="Carrano C.J."/>
            <person name="Charrier B."/>
            <person name="Cho G.Y."/>
            <person name="Coelho S.M."/>
            <person name="Collen J."/>
            <person name="Corre E."/>
            <person name="Da Silva C."/>
            <person name="Delage L."/>
            <person name="Delaroque N."/>
            <person name="Dittami S.M."/>
            <person name="Doulbeau S."/>
            <person name="Elias M."/>
            <person name="Farnham G."/>
            <person name="Gachon C.M."/>
            <person name="Gschloessl B."/>
            <person name="Heesch S."/>
            <person name="Jabbari K."/>
            <person name="Jubin C."/>
            <person name="Kawai H."/>
            <person name="Kimura K."/>
            <person name="Kloareg B."/>
            <person name="Kupper F.C."/>
            <person name="Lang D."/>
            <person name="Le Bail A."/>
            <person name="Leblanc C."/>
            <person name="Lerouge P."/>
            <person name="Lohr M."/>
            <person name="Lopez P.J."/>
            <person name="Martens C."/>
            <person name="Maumus F."/>
            <person name="Michel G."/>
            <person name="Miranda-Saavedra D."/>
            <person name="Morales J."/>
            <person name="Moreau H."/>
            <person name="Motomura T."/>
            <person name="Nagasato C."/>
            <person name="Napoli C.A."/>
            <person name="Nelson D.R."/>
            <person name="Nyvall-Collen P."/>
            <person name="Peters A.F."/>
            <person name="Pommier C."/>
            <person name="Potin P."/>
            <person name="Poulain J."/>
            <person name="Quesneville H."/>
            <person name="Read B."/>
            <person name="Rensing S.A."/>
            <person name="Ritter A."/>
            <person name="Rousvoal S."/>
            <person name="Samanta M."/>
            <person name="Samson G."/>
            <person name="Schroeder D.C."/>
            <person name="Segurens B."/>
            <person name="Strittmatter M."/>
            <person name="Tonon T."/>
            <person name="Tregear J.W."/>
            <person name="Valentin K."/>
            <person name="von Dassow P."/>
            <person name="Yamagishi T."/>
            <person name="Van de Peer Y."/>
            <person name="Wincker P."/>
        </authorList>
    </citation>
    <scope>NUCLEOTIDE SEQUENCE [LARGE SCALE GENOMIC DNA]</scope>
    <source>
        <strain evidence="7">Ec32 / CCAP1310/4</strain>
    </source>
</reference>
<keyword evidence="1 3" id="KW-0547">Nucleotide-binding</keyword>
<dbReference type="InParanoid" id="D8LRE9"/>
<accession>D8LRE9</accession>
<evidence type="ECO:0000256" key="2">
    <source>
        <dbReference type="ARBA" id="ARBA00022840"/>
    </source>
</evidence>
<dbReference type="EMBL" id="FN649760">
    <property type="protein sequence ID" value="CBN75050.1"/>
    <property type="molecule type" value="Genomic_DNA"/>
</dbReference>
<evidence type="ECO:0000313" key="6">
    <source>
        <dbReference type="EMBL" id="CBN75050.1"/>
    </source>
</evidence>
<keyword evidence="2 3" id="KW-0067">ATP-binding</keyword>
<dbReference type="InterPro" id="IPR000719">
    <property type="entry name" value="Prot_kinase_dom"/>
</dbReference>
<sequence length="951" mass="100042">MAGQTSGDFSGISVGSNDFIAIKLDAEGNELWTWQDGTSGGDFVEAAAATGDGSIVLAGYTCGEWSGELAGDTCDFAAVKIDANGTEVWRWQGGYAVQYNGMHAVAVQEDGTVLLTGRSGDYNAVAVSGVGASEIAAVMLGVDGEEVWRWKQASSPDVFQVRGMAAGSNGRMLMVGNTNGSWIGDPNLGSEDFLLVMFNTTSLTTSTTPTVSPTVARSPAPALQVILPSTTPTTLPIPTSAPSPGSSSTAAPSAGSSSMVAPSAGSSSTLAPSSGNSSTVDPLGTSPGGESASGTAPVVAGVVSAIAAAALITLGVWYKRRQAAKNMGSGRLVPPPGDDDGLEHGREYNRQQGVEPAASAVVYSDNNQPPHPHKPVEVVTAGKAPSGSVSSSTEQSTRMPEGPGVRFPGVGTKDVLAQQSLTTAGSTAVVSTSERAELAGISTENTGRFADEPMPASGEREASSTAGRRGSFGDVGVGQAVMVAAQELAHRCQVPGVSEAVTLVSILVNLVKDSRDDSSGGDSRLRQCRSIVMVLNRADKVAGNGENTTGKVARTLIDDVHEAIFDLVELIKTYQSKNKLSKVLMSTLFKRRQDELDAVVDRAIVRLQLGLQVQVGQDVKAGMDLYKGSIAEVQSESLADARSTRRRRKLDQVEIPEEHVTITNEVLGRGGFGEVYLADYNGRNAAAKVLLIARDLGTLSENDALESPLAGRSNTTKREDSQRRAFLRELDAMIRLRSPHTVNVYGAVTSLPDRMVLVMELLSGGDLRTLLRNYQQPLPEEQSRRIIGDICAGMAFLHSKDTVHGDLKSANVLLDGSGRAKIGDFGTSRWSQHTNSTGLATYTTRSSPGTQMSLAWSAPEVLESGGSTRASDVYSFGIVVWEVVSGELPWANKSRPREILSAVLMGVRPSFNDIAPTDMVEIAKACWEGEPDARTTFDAVMEGMMSKGRHQ</sequence>
<keyword evidence="7" id="KW-1185">Reference proteome</keyword>
<dbReference type="OrthoDB" id="339325at2759"/>
<dbReference type="GO" id="GO:0004674">
    <property type="term" value="F:protein serine/threonine kinase activity"/>
    <property type="evidence" value="ECO:0007669"/>
    <property type="project" value="TreeGrafter"/>
</dbReference>
<feature type="compositionally biased region" description="Low complexity" evidence="4">
    <location>
        <begin position="230"/>
        <end position="279"/>
    </location>
</feature>
<evidence type="ECO:0000256" key="1">
    <source>
        <dbReference type="ARBA" id="ARBA00022741"/>
    </source>
</evidence>
<keyword evidence="6" id="KW-0472">Membrane</keyword>
<evidence type="ECO:0000259" key="5">
    <source>
        <dbReference type="PROSITE" id="PS50011"/>
    </source>
</evidence>
<dbReference type="PANTHER" id="PTHR44329">
    <property type="entry name" value="SERINE/THREONINE-PROTEIN KINASE TNNI3K-RELATED"/>
    <property type="match status" value="1"/>
</dbReference>
<dbReference type="InterPro" id="IPR001245">
    <property type="entry name" value="Ser-Thr/Tyr_kinase_cat_dom"/>
</dbReference>
<dbReference type="Proteomes" id="UP000002630">
    <property type="component" value="Unassembled WGS sequence"/>
</dbReference>
<evidence type="ECO:0000256" key="3">
    <source>
        <dbReference type="PROSITE-ProRule" id="PRU10141"/>
    </source>
</evidence>
<dbReference type="PROSITE" id="PS00107">
    <property type="entry name" value="PROTEIN_KINASE_ATP"/>
    <property type="match status" value="1"/>
</dbReference>
<feature type="region of interest" description="Disordered" evidence="4">
    <location>
        <begin position="230"/>
        <end position="295"/>
    </location>
</feature>
<dbReference type="PRINTS" id="PR00109">
    <property type="entry name" value="TYRKINASE"/>
</dbReference>
<dbReference type="PANTHER" id="PTHR44329:SF298">
    <property type="entry name" value="MIXED LINEAGE KINASE DOMAIN-LIKE PROTEIN"/>
    <property type="match status" value="1"/>
</dbReference>
<feature type="binding site" evidence="3">
    <location>
        <position position="688"/>
    </location>
    <ligand>
        <name>ATP</name>
        <dbReference type="ChEBI" id="CHEBI:30616"/>
    </ligand>
</feature>
<feature type="region of interest" description="Disordered" evidence="4">
    <location>
        <begin position="446"/>
        <end position="471"/>
    </location>
</feature>
<dbReference type="SMART" id="SM00220">
    <property type="entry name" value="S_TKc"/>
    <property type="match status" value="1"/>
</dbReference>
<dbReference type="Gene3D" id="1.10.510.10">
    <property type="entry name" value="Transferase(Phosphotransferase) domain 1"/>
    <property type="match status" value="1"/>
</dbReference>
<dbReference type="SUPFAM" id="SSF56112">
    <property type="entry name" value="Protein kinase-like (PK-like)"/>
    <property type="match status" value="1"/>
</dbReference>
<dbReference type="AlphaFoldDB" id="D8LRE9"/>
<keyword evidence="6" id="KW-0808">Transferase</keyword>
<evidence type="ECO:0000313" key="7">
    <source>
        <dbReference type="Proteomes" id="UP000002630"/>
    </source>
</evidence>
<protein>
    <submittedName>
        <fullName evidence="6">Transmembrane receptor kinase</fullName>
    </submittedName>
</protein>
<name>D8LRE9_ECTSI</name>
<dbReference type="GO" id="GO:0005524">
    <property type="term" value="F:ATP binding"/>
    <property type="evidence" value="ECO:0007669"/>
    <property type="project" value="UniProtKB-UniRule"/>
</dbReference>
<dbReference type="InterPro" id="IPR051681">
    <property type="entry name" value="Ser/Thr_Kinases-Pseudokinases"/>
</dbReference>
<proteinExistence type="predicted"/>
<dbReference type="InterPro" id="IPR017441">
    <property type="entry name" value="Protein_kinase_ATP_BS"/>
</dbReference>
<keyword evidence="6" id="KW-0675">Receptor</keyword>
<dbReference type="PROSITE" id="PS50011">
    <property type="entry name" value="PROTEIN_KINASE_DOM"/>
    <property type="match status" value="1"/>
</dbReference>
<dbReference type="Pfam" id="PF07714">
    <property type="entry name" value="PK_Tyr_Ser-Thr"/>
    <property type="match status" value="1"/>
</dbReference>
<dbReference type="InterPro" id="IPR011047">
    <property type="entry name" value="Quinoprotein_ADH-like_sf"/>
</dbReference>
<evidence type="ECO:0000256" key="4">
    <source>
        <dbReference type="SAM" id="MobiDB-lite"/>
    </source>
</evidence>
<dbReference type="SUPFAM" id="SSF50998">
    <property type="entry name" value="Quinoprotein alcohol dehydrogenase-like"/>
    <property type="match status" value="1"/>
</dbReference>
<feature type="domain" description="Protein kinase" evidence="5">
    <location>
        <begin position="661"/>
        <end position="951"/>
    </location>
</feature>
<gene>
    <name evidence="6" type="primary">PK</name>
    <name evidence="6" type="ORF">Esi_0066_0030</name>
</gene>
<feature type="region of interest" description="Disordered" evidence="4">
    <location>
        <begin position="382"/>
        <end position="407"/>
    </location>
</feature>